<evidence type="ECO:0000256" key="9">
    <source>
        <dbReference type="ARBA" id="ARBA00023136"/>
    </source>
</evidence>
<dbReference type="Proteomes" id="UP000235347">
    <property type="component" value="Unassembled WGS sequence"/>
</dbReference>
<evidence type="ECO:0000313" key="11">
    <source>
        <dbReference type="EMBL" id="PMS24403.1"/>
    </source>
</evidence>
<keyword evidence="7 11" id="KW-0418">Kinase</keyword>
<dbReference type="InterPro" id="IPR004358">
    <property type="entry name" value="Sig_transdc_His_kin-like_C"/>
</dbReference>
<gene>
    <name evidence="11" type="ORF">C0Z19_14155</name>
</gene>
<dbReference type="Gene3D" id="3.30.565.10">
    <property type="entry name" value="Histidine kinase-like ATPase, C-terminal domain"/>
    <property type="match status" value="1"/>
</dbReference>
<dbReference type="GO" id="GO:0005886">
    <property type="term" value="C:plasma membrane"/>
    <property type="evidence" value="ECO:0007669"/>
    <property type="project" value="TreeGrafter"/>
</dbReference>
<comment type="caution">
    <text evidence="11">The sequence shown here is derived from an EMBL/GenBank/DDBJ whole genome shotgun (WGS) entry which is preliminary data.</text>
</comment>
<dbReference type="CDD" id="cd00082">
    <property type="entry name" value="HisKA"/>
    <property type="match status" value="1"/>
</dbReference>
<keyword evidence="4" id="KW-0597">Phosphoprotein</keyword>
<dbReference type="CDD" id="cd00075">
    <property type="entry name" value="HATPase"/>
    <property type="match status" value="1"/>
</dbReference>
<dbReference type="AlphaFoldDB" id="A0A2N7W4T1"/>
<dbReference type="InterPro" id="IPR003661">
    <property type="entry name" value="HisK_dim/P_dom"/>
</dbReference>
<sequence>MTAPALPHAQAAAARDAEIAHLEALLDSQPWGTVAFSRAGGEHHVVVANARAQQMLARPVATGASLVQVFGALSENAAGGGVANDEALCEALARGLEIPLGESWLWLKLAHVEAGGGNRAPAHGGIDATVALIDVTALRRGLDERIASLRFLSHDLRSPLNSIIALSQLAESDAPAFDQCGGMDQIGRLARYALTLGENFIFSSVLGNLRKNDFSRFDLRATVRELVPQLEVAAVYRRVLLRLWLPDEAAVWIEGVRSFTARAFQNLVDNAIQASRPGSTVTILFKVGDGHAEIHVSDQAGGLPGLRAKGRIERFDTQPNRSSKGFGLGLKLASQIVGMHGGTLHAEPNDEAGTTFVMRLPCLAPGDTPAATAAVHVFKQGAL</sequence>
<dbReference type="RefSeq" id="WP_102610455.1">
    <property type="nucleotide sequence ID" value="NZ_CADIKD010000007.1"/>
</dbReference>
<feature type="domain" description="Histidine kinase" evidence="10">
    <location>
        <begin position="151"/>
        <end position="364"/>
    </location>
</feature>
<keyword evidence="12" id="KW-1185">Reference proteome</keyword>
<proteinExistence type="predicted"/>
<dbReference type="PANTHER" id="PTHR45436">
    <property type="entry name" value="SENSOR HISTIDINE KINASE YKOH"/>
    <property type="match status" value="1"/>
</dbReference>
<dbReference type="InterPro" id="IPR003594">
    <property type="entry name" value="HATPase_dom"/>
</dbReference>
<keyword evidence="8" id="KW-1133">Transmembrane helix</keyword>
<dbReference type="InterPro" id="IPR005467">
    <property type="entry name" value="His_kinase_dom"/>
</dbReference>
<dbReference type="PRINTS" id="PR00344">
    <property type="entry name" value="BCTRLSENSOR"/>
</dbReference>
<evidence type="ECO:0000256" key="3">
    <source>
        <dbReference type="ARBA" id="ARBA00012438"/>
    </source>
</evidence>
<evidence type="ECO:0000256" key="5">
    <source>
        <dbReference type="ARBA" id="ARBA00022679"/>
    </source>
</evidence>
<dbReference type="SMART" id="SM00387">
    <property type="entry name" value="HATPase_c"/>
    <property type="match status" value="1"/>
</dbReference>
<dbReference type="Pfam" id="PF02518">
    <property type="entry name" value="HATPase_c"/>
    <property type="match status" value="1"/>
</dbReference>
<dbReference type="InterPro" id="IPR036097">
    <property type="entry name" value="HisK_dim/P_sf"/>
</dbReference>
<dbReference type="GO" id="GO:0000155">
    <property type="term" value="F:phosphorelay sensor kinase activity"/>
    <property type="evidence" value="ECO:0007669"/>
    <property type="project" value="InterPro"/>
</dbReference>
<protein>
    <recommendedName>
        <fullName evidence="3">histidine kinase</fullName>
        <ecNumber evidence="3">2.7.13.3</ecNumber>
    </recommendedName>
</protein>
<keyword evidence="6" id="KW-0812">Transmembrane</keyword>
<accession>A0A2N7W4T1</accession>
<dbReference type="InterPro" id="IPR036890">
    <property type="entry name" value="HATPase_C_sf"/>
</dbReference>
<evidence type="ECO:0000256" key="7">
    <source>
        <dbReference type="ARBA" id="ARBA00022777"/>
    </source>
</evidence>
<dbReference type="InterPro" id="IPR050428">
    <property type="entry name" value="TCS_sensor_his_kinase"/>
</dbReference>
<evidence type="ECO:0000256" key="1">
    <source>
        <dbReference type="ARBA" id="ARBA00000085"/>
    </source>
</evidence>
<evidence type="ECO:0000259" key="10">
    <source>
        <dbReference type="PROSITE" id="PS50109"/>
    </source>
</evidence>
<dbReference type="EC" id="2.7.13.3" evidence="3"/>
<dbReference type="EMBL" id="PNYB01000010">
    <property type="protein sequence ID" value="PMS24403.1"/>
    <property type="molecule type" value="Genomic_DNA"/>
</dbReference>
<evidence type="ECO:0000256" key="4">
    <source>
        <dbReference type="ARBA" id="ARBA00022553"/>
    </source>
</evidence>
<evidence type="ECO:0000256" key="6">
    <source>
        <dbReference type="ARBA" id="ARBA00022692"/>
    </source>
</evidence>
<evidence type="ECO:0000313" key="12">
    <source>
        <dbReference type="Proteomes" id="UP000235347"/>
    </source>
</evidence>
<evidence type="ECO:0000256" key="8">
    <source>
        <dbReference type="ARBA" id="ARBA00022989"/>
    </source>
</evidence>
<organism evidence="11 12">
    <name type="scientific">Trinickia soli</name>
    <dbReference type="NCBI Taxonomy" id="380675"/>
    <lineage>
        <taxon>Bacteria</taxon>
        <taxon>Pseudomonadati</taxon>
        <taxon>Pseudomonadota</taxon>
        <taxon>Betaproteobacteria</taxon>
        <taxon>Burkholderiales</taxon>
        <taxon>Burkholderiaceae</taxon>
        <taxon>Trinickia</taxon>
    </lineage>
</organism>
<comment type="subcellular location">
    <subcellularLocation>
        <location evidence="2">Membrane</location>
    </subcellularLocation>
</comment>
<comment type="catalytic activity">
    <reaction evidence="1">
        <text>ATP + protein L-histidine = ADP + protein N-phospho-L-histidine.</text>
        <dbReference type="EC" id="2.7.13.3"/>
    </reaction>
</comment>
<reference evidence="11 12" key="1">
    <citation type="submission" date="2018-01" db="EMBL/GenBank/DDBJ databases">
        <title>Whole genome analyses suggest that Burkholderia sensu lato contains two further novel genera in the rhizoxinica-symbiotica group Mycetohabitans gen. nov., and Trinickia gen. nov.: implications for the evolution of diazotrophy and nodulation in the Burkholderiaceae.</title>
        <authorList>
            <person name="Estrada-de los Santos P."/>
            <person name="Palmer M."/>
            <person name="Chavez-Ramirez B."/>
            <person name="Beukes C."/>
            <person name="Steenkamp E.T."/>
            <person name="Hirsch A.M."/>
            <person name="Manyaka P."/>
            <person name="Maluk M."/>
            <person name="Lafos M."/>
            <person name="Crook M."/>
            <person name="Gross E."/>
            <person name="Simon M.F."/>
            <person name="Bueno dos Reis Junior F."/>
            <person name="Poole P.S."/>
            <person name="Venter S.N."/>
            <person name="James E.K."/>
        </authorList>
    </citation>
    <scope>NUCLEOTIDE SEQUENCE [LARGE SCALE GENOMIC DNA]</scope>
    <source>
        <strain evidence="11 12">GP25-8</strain>
    </source>
</reference>
<keyword evidence="9" id="KW-0472">Membrane</keyword>
<dbReference type="SUPFAM" id="SSF47384">
    <property type="entry name" value="Homodimeric domain of signal transducing histidine kinase"/>
    <property type="match status" value="1"/>
</dbReference>
<dbReference type="PROSITE" id="PS50109">
    <property type="entry name" value="HIS_KIN"/>
    <property type="match status" value="1"/>
</dbReference>
<dbReference type="PANTHER" id="PTHR45436:SF5">
    <property type="entry name" value="SENSOR HISTIDINE KINASE TRCS"/>
    <property type="match status" value="1"/>
</dbReference>
<evidence type="ECO:0000256" key="2">
    <source>
        <dbReference type="ARBA" id="ARBA00004370"/>
    </source>
</evidence>
<name>A0A2N7W4T1_9BURK</name>
<dbReference type="SUPFAM" id="SSF55874">
    <property type="entry name" value="ATPase domain of HSP90 chaperone/DNA topoisomerase II/histidine kinase"/>
    <property type="match status" value="1"/>
</dbReference>
<keyword evidence="5" id="KW-0808">Transferase</keyword>